<feature type="transmembrane region" description="Helical" evidence="8">
    <location>
        <begin position="268"/>
        <end position="292"/>
    </location>
</feature>
<dbReference type="InterPro" id="IPR005599">
    <property type="entry name" value="GPI_mannosylTrfase"/>
</dbReference>
<dbReference type="GO" id="GO:0006506">
    <property type="term" value="P:GPI anchor biosynthetic process"/>
    <property type="evidence" value="ECO:0007669"/>
    <property type="project" value="TreeGrafter"/>
</dbReference>
<dbReference type="OrthoDB" id="416834at2759"/>
<evidence type="ECO:0000313" key="9">
    <source>
        <dbReference type="EMBL" id="KAJ1608096.1"/>
    </source>
</evidence>
<comment type="caution">
    <text evidence="8">Lacks conserved residue(s) required for the propagation of feature annotation.</text>
</comment>
<proteinExistence type="inferred from homology"/>
<dbReference type="AlphaFoldDB" id="A0A9D5HXC5"/>
<keyword evidence="2 8" id="KW-0328">Glycosyltransferase</keyword>
<keyword evidence="7 8" id="KW-0472">Membrane</keyword>
<keyword evidence="6 8" id="KW-1133">Transmembrane helix</keyword>
<keyword evidence="3" id="KW-0808">Transferase</keyword>
<comment type="subcellular location">
    <subcellularLocation>
        <location evidence="1 8">Endoplasmic reticulum membrane</location>
        <topology evidence="1 8">Multi-pass membrane protein</topology>
    </subcellularLocation>
</comment>
<comment type="similarity">
    <text evidence="8">Belongs to the glycosyltransferase 22 family.</text>
</comment>
<protein>
    <recommendedName>
        <fullName evidence="8">Mannosyltransferase</fullName>
        <ecNumber evidence="8">2.4.1.-</ecNumber>
    </recommendedName>
</protein>
<dbReference type="PANTHER" id="PTHR22760">
    <property type="entry name" value="GLYCOSYLTRANSFERASE"/>
    <property type="match status" value="1"/>
</dbReference>
<feature type="transmembrane region" description="Helical" evidence="8">
    <location>
        <begin position="237"/>
        <end position="256"/>
    </location>
</feature>
<evidence type="ECO:0000256" key="5">
    <source>
        <dbReference type="ARBA" id="ARBA00022824"/>
    </source>
</evidence>
<dbReference type="Pfam" id="PF03901">
    <property type="entry name" value="Glyco_transf_22"/>
    <property type="match status" value="1"/>
</dbReference>
<sequence>MILICVIAFRVLNSQIISTTYNPDEYWQSLEVAYKIVNNYGYLTWEWEPCISLRGIIHPLIFTVCYIAIKFLKLVGGALCGKDSHHFYCISNYYFCIPRLFQSIFAVLTDIGTSKVAYQLLSKYHTRLNKPHTEDESNADSFGELAVSRLGMYQRSLDKYELDLITLLVSLLSWYNFFTLCRTYSQTIEGCINIWAIYYMIKSDQSISDGNYFNKKLLFTGVLLSSLSVLVRHSSAQFWIVFYLILISLQASDALHRSSKYSSSTVKEVLKVCAVVCCLTLPVMIYSDYWFYKKITIPMLNFIKFNLIGDPGQFYGSNSRLYYFTEAPLVTLLSFLPLFLLGVRESLEIESKIFKITQVSTLLTVLLLSTVSHKEYRFTIPYFPFVLITTSLGIYKVISEIQHSLKSSHKNLTPRLHTYFFGLLLNKKCILASLFVQIIPAIFFTTVLRRGGESVIRFFSHLSLKEDDSIFFLSQCHMYPAYSYLNQDVKFGFLDCSPPINQASQLQNLNEILWTHQNTSELLEEVFVPRPSQNSVQISPYISPKIPAKENTSNFESCLNYRFEREISGDLPTFFVIHSHFNENLQAWLRGHNYKLINRFFDSFITETPIGYVYWSYFYIYEKT</sequence>
<dbReference type="PANTHER" id="PTHR22760:SF4">
    <property type="entry name" value="GPI MANNOSYLTRANSFERASE 3"/>
    <property type="match status" value="1"/>
</dbReference>
<organism evidence="9">
    <name type="scientific">Cryptosporidium canis</name>
    <dbReference type="NCBI Taxonomy" id="195482"/>
    <lineage>
        <taxon>Eukaryota</taxon>
        <taxon>Sar</taxon>
        <taxon>Alveolata</taxon>
        <taxon>Apicomplexa</taxon>
        <taxon>Conoidasida</taxon>
        <taxon>Coccidia</taxon>
        <taxon>Eucoccidiorida</taxon>
        <taxon>Eimeriorina</taxon>
        <taxon>Cryptosporidiidae</taxon>
        <taxon>Cryptosporidium</taxon>
    </lineage>
</organism>
<evidence type="ECO:0000256" key="2">
    <source>
        <dbReference type="ARBA" id="ARBA00022676"/>
    </source>
</evidence>
<comment type="caution">
    <text evidence="9">The sequence shown here is derived from an EMBL/GenBank/DDBJ whole genome shotgun (WGS) entry which is preliminary data.</text>
</comment>
<evidence type="ECO:0000256" key="6">
    <source>
        <dbReference type="ARBA" id="ARBA00022989"/>
    </source>
</evidence>
<reference evidence="9" key="1">
    <citation type="submission" date="2022-10" db="EMBL/GenBank/DDBJ databases">
        <title>Adaptive evolution leads to modifications in subtelomeric GC content in a zoonotic Cryptosporidium species.</title>
        <authorList>
            <person name="Li J."/>
            <person name="Feng Y."/>
            <person name="Xiao L."/>
        </authorList>
    </citation>
    <scope>NUCLEOTIDE SEQUENCE</scope>
    <source>
        <strain evidence="9">33844</strain>
    </source>
</reference>
<keyword evidence="4 8" id="KW-0812">Transmembrane</keyword>
<dbReference type="GO" id="GO:0005789">
    <property type="term" value="C:endoplasmic reticulum membrane"/>
    <property type="evidence" value="ECO:0007669"/>
    <property type="project" value="UniProtKB-SubCell"/>
</dbReference>
<evidence type="ECO:0000256" key="4">
    <source>
        <dbReference type="ARBA" id="ARBA00022692"/>
    </source>
</evidence>
<keyword evidence="5 8" id="KW-0256">Endoplasmic reticulum</keyword>
<gene>
    <name evidence="9" type="ORF">OJ253_2064</name>
</gene>
<dbReference type="Proteomes" id="UP001067231">
    <property type="component" value="Unassembled WGS sequence"/>
</dbReference>
<evidence type="ECO:0000256" key="3">
    <source>
        <dbReference type="ARBA" id="ARBA00022679"/>
    </source>
</evidence>
<dbReference type="GO" id="GO:0000026">
    <property type="term" value="F:alpha-1,2-mannosyltransferase activity"/>
    <property type="evidence" value="ECO:0007669"/>
    <property type="project" value="TreeGrafter"/>
</dbReference>
<name>A0A9D5HXC5_9CRYT</name>
<feature type="transmembrane region" description="Helical" evidence="8">
    <location>
        <begin position="419"/>
        <end position="444"/>
    </location>
</feature>
<dbReference type="EC" id="2.4.1.-" evidence="8"/>
<accession>A0A9D5HXC5</accession>
<feature type="transmembrane region" description="Helical" evidence="8">
    <location>
        <begin position="321"/>
        <end position="341"/>
    </location>
</feature>
<evidence type="ECO:0000256" key="1">
    <source>
        <dbReference type="ARBA" id="ARBA00004477"/>
    </source>
</evidence>
<evidence type="ECO:0000256" key="7">
    <source>
        <dbReference type="ARBA" id="ARBA00023136"/>
    </source>
</evidence>
<evidence type="ECO:0000256" key="8">
    <source>
        <dbReference type="RuleBase" id="RU363075"/>
    </source>
</evidence>
<dbReference type="EMBL" id="JAPCXC010000049">
    <property type="protein sequence ID" value="KAJ1608096.1"/>
    <property type="molecule type" value="Genomic_DNA"/>
</dbReference>